<sequence>MHPLLTTDQTNLAALTAAAREMAMDFLQRLPSDVPAARPTPSSSASDLPPVESNNGIGSAGPRYLGFVTGGATPASLVGDWLTSAVDQNPQSHWDSDAPELERKTVRALADWFNLPSHDGAFVTGANHRGVNVSHDGLCAIGRIAIYSARPHSSVHKAASMLGLGRTAVTPVPVLPHREAIDVRALEAQLATSPETASIVVATLGTVNSGDFDDLPALLALRTKYTFWLHVDGAFGAFAALDTRLQHLVAGLDGADSICIDCHKWLNVPYDSAIQLTRRRDLQVRVFSNAAASYLGSIGTIPSFVHLTPENSRRWRALAAWFAITAYGRDGHADIVVRNIDGARALGARIEAELGHVLRLLAPVRLNIVLFTYANDAVANEASMLDLLQRLRDTGDAFMTPTCYDGTWAMRAAFSNWQTTTDDVDRVFAALRRVVV</sequence>
<dbReference type="OMA" id="SWATDAH"/>
<dbReference type="Gene3D" id="3.90.1150.10">
    <property type="entry name" value="Aspartate Aminotransferase, domain 1"/>
    <property type="match status" value="1"/>
</dbReference>
<dbReference type="Gene3D" id="3.40.640.10">
    <property type="entry name" value="Type I PLP-dependent aspartate aminotransferase-like (Major domain)"/>
    <property type="match status" value="1"/>
</dbReference>
<dbReference type="KEGG" id="spar:SPRG_16286"/>
<dbReference type="GO" id="GO:0016831">
    <property type="term" value="F:carboxy-lyase activity"/>
    <property type="evidence" value="ECO:0007669"/>
    <property type="project" value="UniProtKB-KW"/>
</dbReference>
<dbReference type="EMBL" id="KK583456">
    <property type="protein sequence ID" value="KDO18323.1"/>
    <property type="molecule type" value="Genomic_DNA"/>
</dbReference>
<dbReference type="GO" id="GO:0030170">
    <property type="term" value="F:pyridoxal phosphate binding"/>
    <property type="evidence" value="ECO:0007669"/>
    <property type="project" value="InterPro"/>
</dbReference>
<organism evidence="9 10">
    <name type="scientific">Saprolegnia parasitica (strain CBS 223.65)</name>
    <dbReference type="NCBI Taxonomy" id="695850"/>
    <lineage>
        <taxon>Eukaryota</taxon>
        <taxon>Sar</taxon>
        <taxon>Stramenopiles</taxon>
        <taxon>Oomycota</taxon>
        <taxon>Saprolegniomycetes</taxon>
        <taxon>Saprolegniales</taxon>
        <taxon>Saprolegniaceae</taxon>
        <taxon>Saprolegnia</taxon>
    </lineage>
</organism>
<evidence type="ECO:0000313" key="10">
    <source>
        <dbReference type="Proteomes" id="UP000030745"/>
    </source>
</evidence>
<keyword evidence="3" id="KW-0210">Decarboxylase</keyword>
<dbReference type="Pfam" id="PF00282">
    <property type="entry name" value="Pyridoxal_deC"/>
    <property type="match status" value="1"/>
</dbReference>
<evidence type="ECO:0000256" key="5">
    <source>
        <dbReference type="ARBA" id="ARBA00023239"/>
    </source>
</evidence>
<evidence type="ECO:0000256" key="2">
    <source>
        <dbReference type="ARBA" id="ARBA00009533"/>
    </source>
</evidence>
<comment type="similarity">
    <text evidence="2 7">Belongs to the group II decarboxylase family.</text>
</comment>
<feature type="region of interest" description="Disordered" evidence="8">
    <location>
        <begin position="32"/>
        <end position="55"/>
    </location>
</feature>
<keyword evidence="4 6" id="KW-0663">Pyridoxal phosphate</keyword>
<protein>
    <recommendedName>
        <fullName evidence="11">Pyridoxal-dependent decarboxylase</fullName>
    </recommendedName>
</protein>
<dbReference type="VEuPathDB" id="FungiDB:SPRG_16286"/>
<evidence type="ECO:0000256" key="3">
    <source>
        <dbReference type="ARBA" id="ARBA00022793"/>
    </source>
</evidence>
<dbReference type="InterPro" id="IPR015424">
    <property type="entry name" value="PyrdxlP-dep_Trfase"/>
</dbReference>
<proteinExistence type="inferred from homology"/>
<dbReference type="GO" id="GO:0019752">
    <property type="term" value="P:carboxylic acid metabolic process"/>
    <property type="evidence" value="ECO:0007669"/>
    <property type="project" value="InterPro"/>
</dbReference>
<dbReference type="SUPFAM" id="SSF53383">
    <property type="entry name" value="PLP-dependent transferases"/>
    <property type="match status" value="1"/>
</dbReference>
<evidence type="ECO:0000256" key="6">
    <source>
        <dbReference type="PIRSR" id="PIRSR602129-50"/>
    </source>
</evidence>
<dbReference type="InterPro" id="IPR015421">
    <property type="entry name" value="PyrdxlP-dep_Trfase_major"/>
</dbReference>
<gene>
    <name evidence="9" type="ORF">SPRG_16286</name>
</gene>
<evidence type="ECO:0000256" key="4">
    <source>
        <dbReference type="ARBA" id="ARBA00022898"/>
    </source>
</evidence>
<dbReference type="InterPro" id="IPR002129">
    <property type="entry name" value="PyrdxlP-dep_de-COase"/>
</dbReference>
<dbReference type="GeneID" id="24137924"/>
<evidence type="ECO:0000256" key="7">
    <source>
        <dbReference type="RuleBase" id="RU000382"/>
    </source>
</evidence>
<keyword evidence="5 7" id="KW-0456">Lyase</keyword>
<dbReference type="InterPro" id="IPR015422">
    <property type="entry name" value="PyrdxlP-dep_Trfase_small"/>
</dbReference>
<name>A0A067BJI1_SAPPC</name>
<dbReference type="OrthoDB" id="392571at2759"/>
<evidence type="ECO:0000256" key="8">
    <source>
        <dbReference type="SAM" id="MobiDB-lite"/>
    </source>
</evidence>
<dbReference type="Proteomes" id="UP000030745">
    <property type="component" value="Unassembled WGS sequence"/>
</dbReference>
<reference evidence="9 10" key="1">
    <citation type="journal article" date="2013" name="PLoS Genet.">
        <title>Distinctive expansion of potential virulence genes in the genome of the oomycete fish pathogen Saprolegnia parasitica.</title>
        <authorList>
            <person name="Jiang R.H."/>
            <person name="de Bruijn I."/>
            <person name="Haas B.J."/>
            <person name="Belmonte R."/>
            <person name="Lobach L."/>
            <person name="Christie J."/>
            <person name="van den Ackerveken G."/>
            <person name="Bottin A."/>
            <person name="Bulone V."/>
            <person name="Diaz-Moreno S.M."/>
            <person name="Dumas B."/>
            <person name="Fan L."/>
            <person name="Gaulin E."/>
            <person name="Govers F."/>
            <person name="Grenville-Briggs L.J."/>
            <person name="Horner N.R."/>
            <person name="Levin J.Z."/>
            <person name="Mammella M."/>
            <person name="Meijer H.J."/>
            <person name="Morris P."/>
            <person name="Nusbaum C."/>
            <person name="Oome S."/>
            <person name="Phillips A.J."/>
            <person name="van Rooyen D."/>
            <person name="Rzeszutek E."/>
            <person name="Saraiva M."/>
            <person name="Secombes C.J."/>
            <person name="Seidl M.F."/>
            <person name="Snel B."/>
            <person name="Stassen J.H."/>
            <person name="Sykes S."/>
            <person name="Tripathy S."/>
            <person name="van den Berg H."/>
            <person name="Vega-Arreguin J.C."/>
            <person name="Wawra S."/>
            <person name="Young S.K."/>
            <person name="Zeng Q."/>
            <person name="Dieguez-Uribeondo J."/>
            <person name="Russ C."/>
            <person name="Tyler B.M."/>
            <person name="van West P."/>
        </authorList>
    </citation>
    <scope>NUCLEOTIDE SEQUENCE [LARGE SCALE GENOMIC DNA]</scope>
    <source>
        <strain evidence="9 10">CBS 223.65</strain>
    </source>
</reference>
<dbReference type="STRING" id="695850.A0A067BJI1"/>
<comment type="cofactor">
    <cofactor evidence="1 6 7">
        <name>pyridoxal 5'-phosphate</name>
        <dbReference type="ChEBI" id="CHEBI:597326"/>
    </cofactor>
</comment>
<accession>A0A067BJI1</accession>
<evidence type="ECO:0000313" key="9">
    <source>
        <dbReference type="EMBL" id="KDO18323.1"/>
    </source>
</evidence>
<dbReference type="RefSeq" id="XP_012210972.1">
    <property type="nucleotide sequence ID" value="XM_012355582.1"/>
</dbReference>
<dbReference type="PANTHER" id="PTHR11999">
    <property type="entry name" value="GROUP II PYRIDOXAL-5-PHOSPHATE DECARBOXYLASE"/>
    <property type="match status" value="1"/>
</dbReference>
<feature type="modified residue" description="N6-(pyridoxal phosphate)lysine" evidence="6">
    <location>
        <position position="264"/>
    </location>
</feature>
<feature type="compositionally biased region" description="Low complexity" evidence="8">
    <location>
        <begin position="35"/>
        <end position="46"/>
    </location>
</feature>
<keyword evidence="10" id="KW-1185">Reference proteome</keyword>
<evidence type="ECO:0008006" key="11">
    <source>
        <dbReference type="Google" id="ProtNLM"/>
    </source>
</evidence>
<dbReference type="AlphaFoldDB" id="A0A067BJI1"/>
<evidence type="ECO:0000256" key="1">
    <source>
        <dbReference type="ARBA" id="ARBA00001933"/>
    </source>
</evidence>
<dbReference type="PANTHER" id="PTHR11999:SF70">
    <property type="entry name" value="MIP05841P"/>
    <property type="match status" value="1"/>
</dbReference>
<dbReference type="InterPro" id="IPR010977">
    <property type="entry name" value="Aromatic_deC"/>
</dbReference>